<name>A0A939T245_9ACTN</name>
<dbReference type="EMBL" id="JAGEOJ010000001">
    <property type="protein sequence ID" value="MBO2445928.1"/>
    <property type="molecule type" value="Genomic_DNA"/>
</dbReference>
<accession>A0A939T245</accession>
<keyword evidence="1" id="KW-1133">Transmembrane helix</keyword>
<keyword evidence="1" id="KW-0812">Transmembrane</keyword>
<keyword evidence="1" id="KW-0472">Membrane</keyword>
<dbReference type="Proteomes" id="UP000669179">
    <property type="component" value="Unassembled WGS sequence"/>
</dbReference>
<sequence>MTFLSAGLMACSLVCVLNLLLIFGVIRRLRQQGELLEGEQFFRTQPARTPTVAVGTSPGVFSATTTTEKKVSSETLSNGGGRTIVAFFSTDCTVCTLAVSEFAEEVARLRFDVDRTIAVVIGTEEDATSLVGQLEPVASVVVEPFTGPMASAFALHGVPGMCLLDPSGVVVATGRGVDELAVPSAV</sequence>
<reference evidence="2" key="1">
    <citation type="submission" date="2021-03" db="EMBL/GenBank/DDBJ databases">
        <authorList>
            <person name="Kanchanasin P."/>
            <person name="Saeng-In P."/>
            <person name="Phongsopitanun W."/>
            <person name="Yuki M."/>
            <person name="Kudo T."/>
            <person name="Ohkuma M."/>
            <person name="Tanasupawat S."/>
        </authorList>
    </citation>
    <scope>NUCLEOTIDE SEQUENCE</scope>
    <source>
        <strain evidence="2">GKU 128</strain>
    </source>
</reference>
<dbReference type="SUPFAM" id="SSF52833">
    <property type="entry name" value="Thioredoxin-like"/>
    <property type="match status" value="1"/>
</dbReference>
<dbReference type="AlphaFoldDB" id="A0A939T245"/>
<gene>
    <name evidence="2" type="ORF">J4573_02390</name>
</gene>
<proteinExistence type="predicted"/>
<dbReference type="Gene3D" id="3.40.30.10">
    <property type="entry name" value="Glutaredoxin"/>
    <property type="match status" value="1"/>
</dbReference>
<dbReference type="InterPro" id="IPR036249">
    <property type="entry name" value="Thioredoxin-like_sf"/>
</dbReference>
<feature type="transmembrane region" description="Helical" evidence="1">
    <location>
        <begin position="6"/>
        <end position="26"/>
    </location>
</feature>
<comment type="caution">
    <text evidence="2">The sequence shown here is derived from an EMBL/GenBank/DDBJ whole genome shotgun (WGS) entry which is preliminary data.</text>
</comment>
<evidence type="ECO:0000313" key="2">
    <source>
        <dbReference type="EMBL" id="MBO2445928.1"/>
    </source>
</evidence>
<protein>
    <submittedName>
        <fullName evidence="2">Redoxin domain-containing protein</fullName>
    </submittedName>
</protein>
<evidence type="ECO:0000313" key="3">
    <source>
        <dbReference type="Proteomes" id="UP000669179"/>
    </source>
</evidence>
<evidence type="ECO:0000256" key="1">
    <source>
        <dbReference type="SAM" id="Phobius"/>
    </source>
</evidence>
<dbReference type="RefSeq" id="WP_208253507.1">
    <property type="nucleotide sequence ID" value="NZ_JAGEOJ010000001.1"/>
</dbReference>
<keyword evidence="3" id="KW-1185">Reference proteome</keyword>
<organism evidence="2 3">
    <name type="scientific">Actinomadura barringtoniae</name>
    <dbReference type="NCBI Taxonomy" id="1427535"/>
    <lineage>
        <taxon>Bacteria</taxon>
        <taxon>Bacillati</taxon>
        <taxon>Actinomycetota</taxon>
        <taxon>Actinomycetes</taxon>
        <taxon>Streptosporangiales</taxon>
        <taxon>Thermomonosporaceae</taxon>
        <taxon>Actinomadura</taxon>
    </lineage>
</organism>